<feature type="transmembrane region" description="Helical" evidence="2">
    <location>
        <begin position="166"/>
        <end position="184"/>
    </location>
</feature>
<dbReference type="InterPro" id="IPR019286">
    <property type="entry name" value="DUF2339_TM"/>
</dbReference>
<proteinExistence type="predicted"/>
<keyword evidence="2" id="KW-0812">Transmembrane</keyword>
<feature type="transmembrane region" description="Helical" evidence="2">
    <location>
        <begin position="527"/>
        <end position="545"/>
    </location>
</feature>
<feature type="transmembrane region" description="Helical" evidence="2">
    <location>
        <begin position="298"/>
        <end position="316"/>
    </location>
</feature>
<feature type="transmembrane region" description="Helical" evidence="2">
    <location>
        <begin position="322"/>
        <end position="344"/>
    </location>
</feature>
<keyword evidence="2" id="KW-0472">Membrane</keyword>
<feature type="transmembrane region" description="Helical" evidence="2">
    <location>
        <begin position="379"/>
        <end position="395"/>
    </location>
</feature>
<keyword evidence="1" id="KW-0175">Coiled coil</keyword>
<feature type="transmembrane region" description="Helical" evidence="2">
    <location>
        <begin position="469"/>
        <end position="486"/>
    </location>
</feature>
<feature type="transmembrane region" description="Helical" evidence="2">
    <location>
        <begin position="239"/>
        <end position="259"/>
    </location>
</feature>
<feature type="transmembrane region" description="Helical" evidence="2">
    <location>
        <begin position="141"/>
        <end position="160"/>
    </location>
</feature>
<feature type="transmembrane region" description="Helical" evidence="2">
    <location>
        <begin position="551"/>
        <end position="574"/>
    </location>
</feature>
<feature type="transmembrane region" description="Helical" evidence="2">
    <location>
        <begin position="498"/>
        <end position="520"/>
    </location>
</feature>
<keyword evidence="2" id="KW-1133">Transmembrane helix</keyword>
<feature type="transmembrane region" description="Helical" evidence="2">
    <location>
        <begin position="440"/>
        <end position="457"/>
    </location>
</feature>
<feature type="transmembrane region" description="Helical" evidence="2">
    <location>
        <begin position="402"/>
        <end position="420"/>
    </location>
</feature>
<dbReference type="PANTHER" id="PTHR38434">
    <property type="entry name" value="BLL2549 PROTEIN"/>
    <property type="match status" value="1"/>
</dbReference>
<dbReference type="RefSeq" id="WP_072911980.1">
    <property type="nucleotide sequence ID" value="NZ_FRAR01000009.1"/>
</dbReference>
<gene>
    <name evidence="3" type="ORF">SAMN02745123_01275</name>
</gene>
<dbReference type="EMBL" id="FRAR01000009">
    <property type="protein sequence ID" value="SHK25165.1"/>
    <property type="molecule type" value="Genomic_DNA"/>
</dbReference>
<evidence type="ECO:0000256" key="2">
    <source>
        <dbReference type="SAM" id="Phobius"/>
    </source>
</evidence>
<dbReference type="Proteomes" id="UP000183997">
    <property type="component" value="Unassembled WGS sequence"/>
</dbReference>
<feature type="transmembrane region" description="Helical" evidence="2">
    <location>
        <begin position="265"/>
        <end position="286"/>
    </location>
</feature>
<dbReference type="AlphaFoldDB" id="A0A1M6QY63"/>
<protein>
    <submittedName>
        <fullName evidence="3">Predicted membrane protein</fullName>
    </submittedName>
</protein>
<name>A0A1M6QY63_9FIRM</name>
<feature type="transmembrane region" description="Helical" evidence="2">
    <location>
        <begin position="191"/>
        <end position="208"/>
    </location>
</feature>
<feature type="coiled-coil region" evidence="1">
    <location>
        <begin position="4"/>
        <end position="38"/>
    </location>
</feature>
<dbReference type="STRING" id="1121421.SAMN02745123_01275"/>
<dbReference type="Pfam" id="PF10101">
    <property type="entry name" value="DUF2339"/>
    <property type="match status" value="2"/>
</dbReference>
<accession>A0A1M6QY63</accession>
<feature type="transmembrane region" description="Helical" evidence="2">
    <location>
        <begin position="214"/>
        <end position="232"/>
    </location>
</feature>
<reference evidence="4" key="1">
    <citation type="submission" date="2016-11" db="EMBL/GenBank/DDBJ databases">
        <authorList>
            <person name="Varghese N."/>
            <person name="Submissions S."/>
        </authorList>
    </citation>
    <scope>NUCLEOTIDE SEQUENCE [LARGE SCALE GENOMIC DNA]</scope>
    <source>
        <strain evidence="4">DSM 10349</strain>
    </source>
</reference>
<dbReference type="PANTHER" id="PTHR38434:SF1">
    <property type="entry name" value="BLL2549 PROTEIN"/>
    <property type="match status" value="1"/>
</dbReference>
<evidence type="ECO:0000256" key="1">
    <source>
        <dbReference type="SAM" id="Coils"/>
    </source>
</evidence>
<evidence type="ECO:0000313" key="3">
    <source>
        <dbReference type="EMBL" id="SHK25165.1"/>
    </source>
</evidence>
<sequence length="583" mass="64195">MSDQRELLDQIEYLRTEVKQLTARVAALEAEKVEKISTPKTLPTEVVLSDKTETKRQGASPLKKITLNKESLEHAIGGKLLNRVGIVVLLFAMAYFLKYSFDNQWIGELGRVVIGYIGGLGLLLAGDIVMRRQYRYFSQGFTGGGIGIIYLTTFAAANFYHLIGSGVAFGLLVLTALAGGLLAVRQQAFGVAILATVGGFLTPFLIGSKEANPVALLGYVTVLDLAVLYLAYFKQWRSLKLLAFVGTVLVYIVSANASYQPEMTALWINQGFLTVYFIIFGTLVFLHNIKHRQPTGGWDIVLLVLNAAFYFGASAANVDSHYGDWLGLFAVLLAVLYLVVALTLQKRKHGDELLLLALLGTGLAFVTLAIPLQLEKEEVIAAAWLVEAIILIYSGMRAKNVWVCRAGIVLLGFVALSLHLDGTPYFQETPLPLINTYSLAANLSVVGFFLVAYLFYYEPDLAEDERKKVWPAAVIGTLLALKQITWEVENAIHYFKLAYSIDFSVSLAWVALAVLLMVLGMTRNIKGLRLLALALFCLTTLKVMLHDLSDLAMLFRVLILFIVGAILVTVSFVYQRRGKGDEA</sequence>
<dbReference type="OrthoDB" id="1805246at2"/>
<feature type="transmembrane region" description="Helical" evidence="2">
    <location>
        <begin position="353"/>
        <end position="373"/>
    </location>
</feature>
<feature type="transmembrane region" description="Helical" evidence="2">
    <location>
        <begin position="80"/>
        <end position="97"/>
    </location>
</feature>
<organism evidence="3 4">
    <name type="scientific">Desulforamulus aeronauticus DSM 10349</name>
    <dbReference type="NCBI Taxonomy" id="1121421"/>
    <lineage>
        <taxon>Bacteria</taxon>
        <taxon>Bacillati</taxon>
        <taxon>Bacillota</taxon>
        <taxon>Clostridia</taxon>
        <taxon>Eubacteriales</taxon>
        <taxon>Peptococcaceae</taxon>
        <taxon>Desulforamulus</taxon>
    </lineage>
</organism>
<keyword evidence="4" id="KW-1185">Reference proteome</keyword>
<feature type="transmembrane region" description="Helical" evidence="2">
    <location>
        <begin position="109"/>
        <end position="129"/>
    </location>
</feature>
<evidence type="ECO:0000313" key="4">
    <source>
        <dbReference type="Proteomes" id="UP000183997"/>
    </source>
</evidence>